<dbReference type="InterPro" id="IPR036395">
    <property type="entry name" value="Cu_fist_DNA-bd_dom_sf"/>
</dbReference>
<evidence type="ECO:0000256" key="7">
    <source>
        <dbReference type="ARBA" id="ARBA00023242"/>
    </source>
</evidence>
<dbReference type="GO" id="GO:0006879">
    <property type="term" value="P:intracellular iron ion homeostasis"/>
    <property type="evidence" value="ECO:0007669"/>
    <property type="project" value="TreeGrafter"/>
</dbReference>
<gene>
    <name evidence="9" type="primary">KNAG0E03480</name>
    <name evidence="9" type="ordered locus">KNAG_0E03480</name>
</gene>
<dbReference type="PRINTS" id="PR00617">
    <property type="entry name" value="COPPERFIST"/>
</dbReference>
<dbReference type="SUPFAM" id="SSF57879">
    <property type="entry name" value="Zinc domain conserved in yeast copper-regulated transcription factors"/>
    <property type="match status" value="1"/>
</dbReference>
<dbReference type="Proteomes" id="UP000006310">
    <property type="component" value="Chromosome 5"/>
</dbReference>
<dbReference type="SMART" id="SM01090">
    <property type="entry name" value="Copper-fist"/>
    <property type="match status" value="1"/>
</dbReference>
<keyword evidence="10" id="KW-1185">Reference proteome</keyword>
<dbReference type="PANTHER" id="PTHR28088:SF5">
    <property type="entry name" value="TRANSCRIPTIONAL ACTIVATOR HAA1-RELATED"/>
    <property type="match status" value="1"/>
</dbReference>
<dbReference type="AlphaFoldDB" id="J7R6X3"/>
<evidence type="ECO:0000313" key="9">
    <source>
        <dbReference type="EMBL" id="CCK70605.1"/>
    </source>
</evidence>
<keyword evidence="7" id="KW-0539">Nucleus</keyword>
<proteinExistence type="predicted"/>
<keyword evidence="4" id="KW-0186">Copper</keyword>
<dbReference type="Gene3D" id="3.90.430.10">
    <property type="entry name" value="Copper fist DNA-binding domain"/>
    <property type="match status" value="1"/>
</dbReference>
<dbReference type="PANTHER" id="PTHR28088">
    <property type="entry name" value="TRANSCRIPTIONAL ACTIVATOR HAA1-RELATED"/>
    <property type="match status" value="1"/>
</dbReference>
<dbReference type="GO" id="GO:0005507">
    <property type="term" value="F:copper ion binding"/>
    <property type="evidence" value="ECO:0007669"/>
    <property type="project" value="InterPro"/>
</dbReference>
<dbReference type="GO" id="GO:0045944">
    <property type="term" value="P:positive regulation of transcription by RNA polymerase II"/>
    <property type="evidence" value="ECO:0007669"/>
    <property type="project" value="TreeGrafter"/>
</dbReference>
<dbReference type="eggNOG" id="ENOG502S7CA">
    <property type="taxonomic scope" value="Eukaryota"/>
</dbReference>
<keyword evidence="2" id="KW-0479">Metal-binding</keyword>
<keyword evidence="3" id="KW-0862">Zinc</keyword>
<keyword evidence="5" id="KW-0805">Transcription regulation</keyword>
<evidence type="ECO:0000259" key="8">
    <source>
        <dbReference type="PROSITE" id="PS50073"/>
    </source>
</evidence>
<evidence type="ECO:0000256" key="3">
    <source>
        <dbReference type="ARBA" id="ARBA00022833"/>
    </source>
</evidence>
<evidence type="ECO:0000256" key="4">
    <source>
        <dbReference type="ARBA" id="ARBA00023008"/>
    </source>
</evidence>
<feature type="domain" description="Copper-fist" evidence="8">
    <location>
        <begin position="1"/>
        <end position="40"/>
    </location>
</feature>
<evidence type="ECO:0000256" key="2">
    <source>
        <dbReference type="ARBA" id="ARBA00022723"/>
    </source>
</evidence>
<dbReference type="KEGG" id="kng:KNAG_0E03480"/>
<protein>
    <recommendedName>
        <fullName evidence="8">Copper-fist domain-containing protein</fullName>
    </recommendedName>
</protein>
<dbReference type="PROSITE" id="PS01119">
    <property type="entry name" value="COPPER_FIST_1"/>
    <property type="match status" value="1"/>
</dbReference>
<reference evidence="10" key="2">
    <citation type="submission" date="2012-08" db="EMBL/GenBank/DDBJ databases">
        <title>Genome sequence of Kazachstania naganishii.</title>
        <authorList>
            <person name="Gordon J.L."/>
            <person name="Armisen D."/>
            <person name="Proux-Wera E."/>
            <person name="OhEigeartaigh S.S."/>
            <person name="Byrne K.P."/>
            <person name="Wolfe K.H."/>
        </authorList>
    </citation>
    <scope>NUCLEOTIDE SEQUENCE [LARGE SCALE GENOMIC DNA]</scope>
    <source>
        <strain evidence="10">ATCC MYA-139 / BCRC 22969 / CBS 8797 / CCRC 22969 / KCTC 17520 / NBRC 10181 / NCYC 3082</strain>
    </source>
</reference>
<dbReference type="PROSITE" id="PS50073">
    <property type="entry name" value="COPPER_FIST_2"/>
    <property type="match status" value="1"/>
</dbReference>
<comment type="subcellular location">
    <subcellularLocation>
        <location evidence="1">Nucleus</location>
    </subcellularLocation>
</comment>
<dbReference type="GO" id="GO:0006878">
    <property type="term" value="P:intracellular copper ion homeostasis"/>
    <property type="evidence" value="ECO:0007669"/>
    <property type="project" value="TreeGrafter"/>
</dbReference>
<organism evidence="9 10">
    <name type="scientific">Huiozyma naganishii (strain ATCC MYA-139 / BCRC 22969 / CBS 8797 / KCTC 17520 / NBRC 10181 / NCYC 3082 / Yp74L-3)</name>
    <name type="common">Yeast</name>
    <name type="synonym">Kazachstania naganishii</name>
    <dbReference type="NCBI Taxonomy" id="1071383"/>
    <lineage>
        <taxon>Eukaryota</taxon>
        <taxon>Fungi</taxon>
        <taxon>Dikarya</taxon>
        <taxon>Ascomycota</taxon>
        <taxon>Saccharomycotina</taxon>
        <taxon>Saccharomycetes</taxon>
        <taxon>Saccharomycetales</taxon>
        <taxon>Saccharomycetaceae</taxon>
        <taxon>Huiozyma</taxon>
    </lineage>
</organism>
<evidence type="ECO:0000313" key="10">
    <source>
        <dbReference type="Proteomes" id="UP000006310"/>
    </source>
</evidence>
<dbReference type="GeneID" id="34526305"/>
<dbReference type="FunFam" id="3.90.430.10:FF:000001">
    <property type="entry name" value="Copper fist DNA-binding protein"/>
    <property type="match status" value="1"/>
</dbReference>
<reference evidence="9 10" key="1">
    <citation type="journal article" date="2011" name="Proc. Natl. Acad. Sci. U.S.A.">
        <title>Evolutionary erosion of yeast sex chromosomes by mating-type switching accidents.</title>
        <authorList>
            <person name="Gordon J.L."/>
            <person name="Armisen D."/>
            <person name="Proux-Wera E."/>
            <person name="Oheigeartaigh S.S."/>
            <person name="Byrne K.P."/>
            <person name="Wolfe K.H."/>
        </authorList>
    </citation>
    <scope>NUCLEOTIDE SEQUENCE [LARGE SCALE GENOMIC DNA]</scope>
    <source>
        <strain evidence="10">ATCC MYA-139 / BCRC 22969 / CBS 8797 / CCRC 22969 / KCTC 17520 / NBRC 10181 / NCYC 3082</strain>
    </source>
</reference>
<dbReference type="STRING" id="1071383.J7R6X3"/>
<dbReference type="RefSeq" id="XP_022464851.1">
    <property type="nucleotide sequence ID" value="XM_022608346.1"/>
</dbReference>
<evidence type="ECO:0000256" key="6">
    <source>
        <dbReference type="ARBA" id="ARBA00023163"/>
    </source>
</evidence>
<dbReference type="OrthoDB" id="5600085at2759"/>
<evidence type="ECO:0000256" key="1">
    <source>
        <dbReference type="ARBA" id="ARBA00004123"/>
    </source>
</evidence>
<dbReference type="InterPro" id="IPR001083">
    <property type="entry name" value="Cu_fist_DNA-bd_dom"/>
</dbReference>
<dbReference type="GO" id="GO:0000978">
    <property type="term" value="F:RNA polymerase II cis-regulatory region sequence-specific DNA binding"/>
    <property type="evidence" value="ECO:0007669"/>
    <property type="project" value="TreeGrafter"/>
</dbReference>
<name>J7R6X3_HUIN7</name>
<accession>J7R6X3</accession>
<dbReference type="GO" id="GO:0005634">
    <property type="term" value="C:nucleus"/>
    <property type="evidence" value="ECO:0007669"/>
    <property type="project" value="UniProtKB-SubCell"/>
</dbReference>
<dbReference type="HOGENOM" id="CLU_956736_0_0_1"/>
<keyword evidence="6" id="KW-0804">Transcription</keyword>
<dbReference type="EMBL" id="HE978318">
    <property type="protein sequence ID" value="CCK70605.1"/>
    <property type="molecule type" value="Genomic_DNA"/>
</dbReference>
<evidence type="ECO:0000256" key="5">
    <source>
        <dbReference type="ARBA" id="ARBA00023015"/>
    </source>
</evidence>
<dbReference type="SMART" id="SM00412">
    <property type="entry name" value="Cu_FIST"/>
    <property type="match status" value="1"/>
</dbReference>
<dbReference type="Pfam" id="PF00649">
    <property type="entry name" value="Copper-fist"/>
    <property type="match status" value="1"/>
</dbReference>
<dbReference type="GO" id="GO:0000981">
    <property type="term" value="F:DNA-binding transcription factor activity, RNA polymerase II-specific"/>
    <property type="evidence" value="ECO:0007669"/>
    <property type="project" value="TreeGrafter"/>
</dbReference>
<sequence length="263" mass="28282">MIIIDKKKYACQFCIRGHRAASCNHSDRPLTEVRKKGRPSTACSHCKEMREAKNINPSGACLCHEASKSGTDLSPDSEAAMNACLCVTGEPCKCIFKRKRKPKTERKSASKMGVLSRPGDDNILKIDDSFKELVSLLGPGVTTVTAPDTLNQQQLLFQGLNSTSPDIGSVGSVEPQKGAETPHQGGPLNHHLLADDSLTGSIPNFTDTSEDIDRLLAANGLLQETNAGFPSGEIPDVVNSSLLQLDNTDLFSNITEGNNGYEK</sequence>
<dbReference type="InterPro" id="IPR051763">
    <property type="entry name" value="Copper_Homeo_Regul"/>
</dbReference>